<dbReference type="Gene3D" id="3.20.20.100">
    <property type="entry name" value="NADP-dependent oxidoreductase domain"/>
    <property type="match status" value="1"/>
</dbReference>
<evidence type="ECO:0000256" key="1">
    <source>
        <dbReference type="ARBA" id="ARBA00023002"/>
    </source>
</evidence>
<dbReference type="Proteomes" id="UP000287361">
    <property type="component" value="Unassembled WGS sequence"/>
</dbReference>
<dbReference type="OrthoDB" id="9804790at2"/>
<dbReference type="PANTHER" id="PTHR43364:SF4">
    <property type="entry name" value="NAD(P)-LINKED OXIDOREDUCTASE SUPERFAMILY PROTEIN"/>
    <property type="match status" value="1"/>
</dbReference>
<keyword evidence="4" id="KW-1185">Reference proteome</keyword>
<dbReference type="GO" id="GO:0016491">
    <property type="term" value="F:oxidoreductase activity"/>
    <property type="evidence" value="ECO:0007669"/>
    <property type="project" value="UniProtKB-KW"/>
</dbReference>
<dbReference type="InterPro" id="IPR050523">
    <property type="entry name" value="AKR_Detox_Biosynth"/>
</dbReference>
<dbReference type="Pfam" id="PF00248">
    <property type="entry name" value="Aldo_ket_red"/>
    <property type="match status" value="1"/>
</dbReference>
<dbReference type="EMBL" id="BHVZ01000001">
    <property type="protein sequence ID" value="GCB28905.1"/>
    <property type="molecule type" value="Genomic_DNA"/>
</dbReference>
<dbReference type="SUPFAM" id="SSF51430">
    <property type="entry name" value="NAD(P)-linked oxidoreductase"/>
    <property type="match status" value="1"/>
</dbReference>
<proteinExistence type="predicted"/>
<dbReference type="AlphaFoldDB" id="A0A401LBZ3"/>
<dbReference type="PRINTS" id="PR00069">
    <property type="entry name" value="ALDKETRDTASE"/>
</dbReference>
<keyword evidence="1" id="KW-0560">Oxidoreductase</keyword>
<evidence type="ECO:0000313" key="3">
    <source>
        <dbReference type="EMBL" id="GCB28905.1"/>
    </source>
</evidence>
<protein>
    <submittedName>
        <fullName evidence="3">General stress protein 69</fullName>
    </submittedName>
</protein>
<dbReference type="InterPro" id="IPR036812">
    <property type="entry name" value="NAD(P)_OxRdtase_dom_sf"/>
</dbReference>
<dbReference type="GO" id="GO:0005829">
    <property type="term" value="C:cytosol"/>
    <property type="evidence" value="ECO:0007669"/>
    <property type="project" value="TreeGrafter"/>
</dbReference>
<evidence type="ECO:0000313" key="4">
    <source>
        <dbReference type="Proteomes" id="UP000287361"/>
    </source>
</evidence>
<organism evidence="3 4">
    <name type="scientific">Anaerotignum faecicola</name>
    <dbReference type="NCBI Taxonomy" id="2358141"/>
    <lineage>
        <taxon>Bacteria</taxon>
        <taxon>Bacillati</taxon>
        <taxon>Bacillota</taxon>
        <taxon>Clostridia</taxon>
        <taxon>Lachnospirales</taxon>
        <taxon>Anaerotignaceae</taxon>
        <taxon>Anaerotignum</taxon>
    </lineage>
</organism>
<dbReference type="InterPro" id="IPR020471">
    <property type="entry name" value="AKR"/>
</dbReference>
<reference evidence="3 4" key="1">
    <citation type="submission" date="2018-10" db="EMBL/GenBank/DDBJ databases">
        <title>Draft Genome Sequence of Anaerotignum sp. KCTC 15736.</title>
        <authorList>
            <person name="Choi S.H."/>
            <person name="Kim J.S."/>
            <person name="Kang S.W."/>
            <person name="Lee J.S."/>
            <person name="Park S.H."/>
        </authorList>
    </citation>
    <scope>NUCLEOTIDE SEQUENCE [LARGE SCALE GENOMIC DNA]</scope>
    <source>
        <strain evidence="3 4">KCTC 15736</strain>
    </source>
</reference>
<feature type="domain" description="NADP-dependent oxidoreductase" evidence="2">
    <location>
        <begin position="16"/>
        <end position="322"/>
    </location>
</feature>
<gene>
    <name evidence="3" type="primary">yhdN</name>
    <name evidence="3" type="ORF">KGMB03357_05660</name>
</gene>
<name>A0A401LBZ3_9FIRM</name>
<comment type="caution">
    <text evidence="3">The sequence shown here is derived from an EMBL/GenBank/DDBJ whole genome shotgun (WGS) entry which is preliminary data.</text>
</comment>
<evidence type="ECO:0000259" key="2">
    <source>
        <dbReference type="Pfam" id="PF00248"/>
    </source>
</evidence>
<dbReference type="InterPro" id="IPR023210">
    <property type="entry name" value="NADP_OxRdtase_dom"/>
</dbReference>
<accession>A0A401LBZ3</accession>
<sequence>MRYQKLGNTDIDVSVIALGTWGLGGGSVWTDRDSTVEDTRNLLDSCREYGINYIDTAPVYGTGASEELLGRALKGRRQDFILQSKCSLNWRNEGGNFHYERDGYTVNNDTRAAAVKKDVEDSLRRMQTDYLDSVIVHYVCGSFPVEETVGALEDLVREGKIRTYGLSNSQPADLAAYRRVGGKVSVVQEFFSILSPFHGREYFEMCRKNNTVFQTYGVLEEGFLTSPAFLDKEFAKTDIRSRLPWVAPEKKEGLRRAFALWAPMCEEYHCSYAALVEAWALSQYDRMSLLVGMRRALSVEDTAKCLDIRLKAEDIKRMEEAVKAIQVAVLDK</sequence>
<dbReference type="PANTHER" id="PTHR43364">
    <property type="entry name" value="NADH-SPECIFIC METHYLGLYOXAL REDUCTASE-RELATED"/>
    <property type="match status" value="1"/>
</dbReference>